<dbReference type="PANTHER" id="PTHR43649:SF12">
    <property type="entry name" value="DIACETYLCHITOBIOSE BINDING PROTEIN DASA"/>
    <property type="match status" value="1"/>
</dbReference>
<comment type="subcellular location">
    <subcellularLocation>
        <location evidence="1">Periplasm</location>
    </subcellularLocation>
</comment>
<sequence>MSQSFRPSKPVSRRTALKGATATAAGGLLSSRSFPGRATAAPAAQDVASLTWLTDLPAGPEVVAAFTAENPDIQITVEEVAFRDLFQQNQVRLGAGQESPDIISVDAPVNSSYGLRGWLLPLDQYFTPEQTGAWVPAQLESSLYEGQLLSVPVWNSSQVLYYNLDMLTAAGITPPGETERWTWDQVGEAARALTAEGRFGFQFEQFNRIYQLQPLAQGKGVPVIGEDGLTVKGIIDSPEWVEAFTWFSQLHRDQIAPGGEVEVGELFRAQQLAMTIRGPWGIQEFIETPLDFQWRVAPHPYWGGEIHVPTDSWHLGVNARSRYPEQSARFLQWVSSTAGATVWRSHEAIWPAQQELLDEIVNDPANAEWPNRAYVIAAGESEHGTPRPLTVGYLEYEELLSDAFEDIRNGSDVQESLSGAAERIEREMQKYRR</sequence>
<dbReference type="AlphaFoldDB" id="A0A6J4USE7"/>
<dbReference type="EMBL" id="CADCWK010000157">
    <property type="protein sequence ID" value="CAA9559579.1"/>
    <property type="molecule type" value="Genomic_DNA"/>
</dbReference>
<name>A0A6J4USE7_9BACT</name>
<evidence type="ECO:0000256" key="2">
    <source>
        <dbReference type="ARBA" id="ARBA00008520"/>
    </source>
</evidence>
<evidence type="ECO:0000256" key="1">
    <source>
        <dbReference type="ARBA" id="ARBA00004418"/>
    </source>
</evidence>
<dbReference type="CDD" id="cd13585">
    <property type="entry name" value="PBP2_TMBP_like"/>
    <property type="match status" value="1"/>
</dbReference>
<organism evidence="3">
    <name type="scientific">uncultured Thermomicrobiales bacterium</name>
    <dbReference type="NCBI Taxonomy" id="1645740"/>
    <lineage>
        <taxon>Bacteria</taxon>
        <taxon>Pseudomonadati</taxon>
        <taxon>Thermomicrobiota</taxon>
        <taxon>Thermomicrobia</taxon>
        <taxon>Thermomicrobiales</taxon>
        <taxon>environmental samples</taxon>
    </lineage>
</organism>
<dbReference type="PANTHER" id="PTHR43649">
    <property type="entry name" value="ARABINOSE-BINDING PROTEIN-RELATED"/>
    <property type="match status" value="1"/>
</dbReference>
<dbReference type="Gene3D" id="3.40.190.10">
    <property type="entry name" value="Periplasmic binding protein-like II"/>
    <property type="match status" value="1"/>
</dbReference>
<gene>
    <name evidence="3" type="ORF">AVDCRST_MAG33-1533</name>
</gene>
<proteinExistence type="inferred from homology"/>
<comment type="similarity">
    <text evidence="2">Belongs to the bacterial solute-binding protein 1 family.</text>
</comment>
<accession>A0A6J4USE7</accession>
<dbReference type="PROSITE" id="PS51318">
    <property type="entry name" value="TAT"/>
    <property type="match status" value="1"/>
</dbReference>
<dbReference type="InterPro" id="IPR006059">
    <property type="entry name" value="SBP"/>
</dbReference>
<dbReference type="SUPFAM" id="SSF53850">
    <property type="entry name" value="Periplasmic binding protein-like II"/>
    <property type="match status" value="1"/>
</dbReference>
<evidence type="ECO:0008006" key="4">
    <source>
        <dbReference type="Google" id="ProtNLM"/>
    </source>
</evidence>
<dbReference type="InterPro" id="IPR050490">
    <property type="entry name" value="Bact_solute-bd_prot1"/>
</dbReference>
<dbReference type="GO" id="GO:0042597">
    <property type="term" value="C:periplasmic space"/>
    <property type="evidence" value="ECO:0007669"/>
    <property type="project" value="UniProtKB-SubCell"/>
</dbReference>
<evidence type="ECO:0000313" key="3">
    <source>
        <dbReference type="EMBL" id="CAA9559579.1"/>
    </source>
</evidence>
<protein>
    <recommendedName>
        <fullName evidence="4">Sugar ABC transporter substrate-binding protein</fullName>
    </recommendedName>
</protein>
<reference evidence="3" key="1">
    <citation type="submission" date="2020-02" db="EMBL/GenBank/DDBJ databases">
        <authorList>
            <person name="Meier V. D."/>
        </authorList>
    </citation>
    <scope>NUCLEOTIDE SEQUENCE</scope>
    <source>
        <strain evidence="3">AVDCRST_MAG33</strain>
    </source>
</reference>
<dbReference type="Pfam" id="PF01547">
    <property type="entry name" value="SBP_bac_1"/>
    <property type="match status" value="1"/>
</dbReference>
<dbReference type="InterPro" id="IPR006311">
    <property type="entry name" value="TAT_signal"/>
</dbReference>